<reference evidence="1 2" key="1">
    <citation type="journal article" date="2013" name="Nature">
        <title>Insights into bilaterian evolution from three spiralian genomes.</title>
        <authorList>
            <person name="Simakov O."/>
            <person name="Marletaz F."/>
            <person name="Cho S.J."/>
            <person name="Edsinger-Gonzales E."/>
            <person name="Havlak P."/>
            <person name="Hellsten U."/>
            <person name="Kuo D.H."/>
            <person name="Larsson T."/>
            <person name="Lv J."/>
            <person name="Arendt D."/>
            <person name="Savage R."/>
            <person name="Osoegawa K."/>
            <person name="de Jong P."/>
            <person name="Grimwood J."/>
            <person name="Chapman J.A."/>
            <person name="Shapiro H."/>
            <person name="Aerts A."/>
            <person name="Otillar R.P."/>
            <person name="Terry A.Y."/>
            <person name="Boore J.L."/>
            <person name="Grigoriev I.V."/>
            <person name="Lindberg D.R."/>
            <person name="Seaver E.C."/>
            <person name="Weisblat D.A."/>
            <person name="Putnam N.H."/>
            <person name="Rokhsar D.S."/>
        </authorList>
    </citation>
    <scope>NUCLEOTIDE SEQUENCE [LARGE SCALE GENOMIC DNA]</scope>
</reference>
<evidence type="ECO:0008006" key="3">
    <source>
        <dbReference type="Google" id="ProtNLM"/>
    </source>
</evidence>
<organism evidence="1 2">
    <name type="scientific">Lottia gigantea</name>
    <name type="common">Giant owl limpet</name>
    <dbReference type="NCBI Taxonomy" id="225164"/>
    <lineage>
        <taxon>Eukaryota</taxon>
        <taxon>Metazoa</taxon>
        <taxon>Spiralia</taxon>
        <taxon>Lophotrochozoa</taxon>
        <taxon>Mollusca</taxon>
        <taxon>Gastropoda</taxon>
        <taxon>Patellogastropoda</taxon>
        <taxon>Lottioidea</taxon>
        <taxon>Lottiidae</taxon>
        <taxon>Lottia</taxon>
    </lineage>
</organism>
<dbReference type="EMBL" id="KB200129">
    <property type="protein sequence ID" value="ESP03022.1"/>
    <property type="molecule type" value="Genomic_DNA"/>
</dbReference>
<dbReference type="KEGG" id="lgi:LOTGIDRAFT_156980"/>
<keyword evidence="2" id="KW-1185">Reference proteome</keyword>
<dbReference type="InterPro" id="IPR043502">
    <property type="entry name" value="DNA/RNA_pol_sf"/>
</dbReference>
<name>V4BAP8_LOTGI</name>
<dbReference type="Proteomes" id="UP000030746">
    <property type="component" value="Unassembled WGS sequence"/>
</dbReference>
<dbReference type="GeneID" id="20237159"/>
<dbReference type="PANTHER" id="PTHR37984">
    <property type="entry name" value="PROTEIN CBG26694"/>
    <property type="match status" value="1"/>
</dbReference>
<protein>
    <recommendedName>
        <fullName evidence="3">Peptidase A2 domain-containing protein</fullName>
    </recommendedName>
</protein>
<dbReference type="InterPro" id="IPR050951">
    <property type="entry name" value="Retrovirus_Pol_polyprotein"/>
</dbReference>
<evidence type="ECO:0000313" key="2">
    <source>
        <dbReference type="Proteomes" id="UP000030746"/>
    </source>
</evidence>
<evidence type="ECO:0000313" key="1">
    <source>
        <dbReference type="EMBL" id="ESP03022.1"/>
    </source>
</evidence>
<dbReference type="OrthoDB" id="10058156at2759"/>
<dbReference type="SUPFAM" id="SSF56672">
    <property type="entry name" value="DNA/RNA polymerases"/>
    <property type="match status" value="1"/>
</dbReference>
<dbReference type="AlphaFoldDB" id="V4BAP8"/>
<dbReference type="HOGENOM" id="CLU_579084_0_0_1"/>
<dbReference type="RefSeq" id="XP_009046492.1">
    <property type="nucleotide sequence ID" value="XM_009048244.1"/>
</dbReference>
<dbReference type="Gene3D" id="3.10.10.10">
    <property type="entry name" value="HIV Type 1 Reverse Transcriptase, subunit A, domain 1"/>
    <property type="match status" value="1"/>
</dbReference>
<sequence length="472" mass="53736">MMQHSRSGKPLKCIDISEQNYEQAEDIFSINLFRVQTNKVQPKLLSSVIINNQLDHVVADTGACVSVCGTSQAKRWNLLDKLVSSKVRIKPYMSNPIAVHGNAICSVTFGSISVPVEWHVISGFCEPILSGDKALQLGIINFSPKAETFFPIHSMDKTADDVSKISLQKILTHYPENFTGLGKLRHHQVKLHFDANVKPVNVPPRPVAYHLKERVHCAIDEMIKQDVIEKHPSNQPAPWISCAVITPKPSERTALSQLLSNYRDTPHPATGIAPSSMLFRDGHQSVFPRMTVSDSQVKEARHRDGLIKHRRAEKINDSKYRYQSLFKIGDRALLRNYNKTSKFHPTFLPDSCKVTHVDDTGSFILLERQKDGRMFTRHPDDIKKCVIDEEIVPKSQPLTEQEVIKRWHELCETRANHGLNDDDSGDSLLEYQQQDDGNIAPPEPRNRRRNPRYFIDDFVNLLNFTSVFFSFL</sequence>
<dbReference type="STRING" id="225164.V4BAP8"/>
<dbReference type="PANTHER" id="PTHR37984:SF11">
    <property type="entry name" value="INTEGRASE CATALYTIC DOMAIN-CONTAINING PROTEIN"/>
    <property type="match status" value="1"/>
</dbReference>
<accession>V4BAP8</accession>
<proteinExistence type="predicted"/>
<gene>
    <name evidence="1" type="ORF">LOTGIDRAFT_156980</name>
</gene>
<dbReference type="CTD" id="20237159"/>